<evidence type="ECO:0000256" key="4">
    <source>
        <dbReference type="ARBA" id="ARBA00022989"/>
    </source>
</evidence>
<evidence type="ECO:0000259" key="11">
    <source>
        <dbReference type="PROSITE" id="PS50026"/>
    </source>
</evidence>
<comment type="subcellular location">
    <subcellularLocation>
        <location evidence="1">Membrane</location>
        <topology evidence="1">Single-pass type I membrane protein</topology>
    </subcellularLocation>
</comment>
<evidence type="ECO:0000256" key="8">
    <source>
        <dbReference type="ARBA" id="ARBA00023180"/>
    </source>
</evidence>
<protein>
    <submittedName>
        <fullName evidence="12">Epithelial mitogen homolog (mouse)</fullName>
    </submittedName>
</protein>
<dbReference type="Gene3D" id="2.10.25.10">
    <property type="entry name" value="Laminin"/>
    <property type="match status" value="1"/>
</dbReference>
<evidence type="ECO:0000313" key="13">
    <source>
        <dbReference type="Proteomes" id="UP000472263"/>
    </source>
</evidence>
<reference evidence="12" key="1">
    <citation type="submission" date="2019-06" db="EMBL/GenBank/DDBJ databases">
        <authorList>
            <consortium name="Wellcome Sanger Institute Data Sharing"/>
        </authorList>
    </citation>
    <scope>NUCLEOTIDE SEQUENCE [LARGE SCALE GENOMIC DNA]</scope>
</reference>
<dbReference type="AlphaFoldDB" id="A0A667Z6D9"/>
<keyword evidence="8" id="KW-0325">Glycoprotein</keyword>
<reference evidence="12" key="2">
    <citation type="submission" date="2025-08" db="UniProtKB">
        <authorList>
            <consortium name="Ensembl"/>
        </authorList>
    </citation>
    <scope>IDENTIFICATION</scope>
</reference>
<keyword evidence="2 9" id="KW-0245">EGF-like domain</keyword>
<reference evidence="12" key="3">
    <citation type="submission" date="2025-09" db="UniProtKB">
        <authorList>
            <consortium name="Ensembl"/>
        </authorList>
    </citation>
    <scope>IDENTIFICATION</scope>
</reference>
<dbReference type="PROSITE" id="PS50026">
    <property type="entry name" value="EGF_3"/>
    <property type="match status" value="1"/>
</dbReference>
<dbReference type="GO" id="GO:0016020">
    <property type="term" value="C:membrane"/>
    <property type="evidence" value="ECO:0007669"/>
    <property type="project" value="UniProtKB-SubCell"/>
</dbReference>
<dbReference type="SUPFAM" id="SSF57196">
    <property type="entry name" value="EGF/Laminin"/>
    <property type="match status" value="1"/>
</dbReference>
<feature type="domain" description="EGF-like" evidence="11">
    <location>
        <begin position="9"/>
        <end position="50"/>
    </location>
</feature>
<name>A0A667Z6D9_9TELE</name>
<dbReference type="GO" id="GO:0008284">
    <property type="term" value="P:positive regulation of cell population proliferation"/>
    <property type="evidence" value="ECO:0007669"/>
    <property type="project" value="TreeGrafter"/>
</dbReference>
<dbReference type="GO" id="GO:0045840">
    <property type="term" value="P:positive regulation of mitotic nuclear division"/>
    <property type="evidence" value="ECO:0007669"/>
    <property type="project" value="TreeGrafter"/>
</dbReference>
<evidence type="ECO:0000256" key="2">
    <source>
        <dbReference type="ARBA" id="ARBA00022536"/>
    </source>
</evidence>
<sequence>MEEPRVQRLHAPCREEHADYCQNDGQCMYPQDTDTPFCICKPSYSGVRCMNIIGGSQSPASYEELIGISVGVAALIFVLVIAFYCCVRKRCTKSASLIKHAPSETSV</sequence>
<keyword evidence="5" id="KW-0339">Growth factor</keyword>
<evidence type="ECO:0000256" key="1">
    <source>
        <dbReference type="ARBA" id="ARBA00004479"/>
    </source>
</evidence>
<organism evidence="12 13">
    <name type="scientific">Myripristis murdjan</name>
    <name type="common">pinecone soldierfish</name>
    <dbReference type="NCBI Taxonomy" id="586833"/>
    <lineage>
        <taxon>Eukaryota</taxon>
        <taxon>Metazoa</taxon>
        <taxon>Chordata</taxon>
        <taxon>Craniata</taxon>
        <taxon>Vertebrata</taxon>
        <taxon>Euteleostomi</taxon>
        <taxon>Actinopterygii</taxon>
        <taxon>Neopterygii</taxon>
        <taxon>Teleostei</taxon>
        <taxon>Neoteleostei</taxon>
        <taxon>Acanthomorphata</taxon>
        <taxon>Holocentriformes</taxon>
        <taxon>Holocentridae</taxon>
        <taxon>Myripristis</taxon>
    </lineage>
</organism>
<dbReference type="GO" id="GO:0008083">
    <property type="term" value="F:growth factor activity"/>
    <property type="evidence" value="ECO:0007669"/>
    <property type="project" value="UniProtKB-KW"/>
</dbReference>
<dbReference type="InterPro" id="IPR000742">
    <property type="entry name" value="EGF"/>
</dbReference>
<feature type="transmembrane region" description="Helical" evidence="10">
    <location>
        <begin position="65"/>
        <end position="87"/>
    </location>
</feature>
<evidence type="ECO:0000256" key="3">
    <source>
        <dbReference type="ARBA" id="ARBA00022692"/>
    </source>
</evidence>
<dbReference type="Proteomes" id="UP000472263">
    <property type="component" value="Chromosome 9"/>
</dbReference>
<dbReference type="PANTHER" id="PTHR10740">
    <property type="entry name" value="TRANSFORMING GROWTH FACTOR ALPHA"/>
    <property type="match status" value="1"/>
</dbReference>
<dbReference type="GeneTree" id="ENSGT00730000113053"/>
<dbReference type="FunCoup" id="A0A667Z6D9">
    <property type="interactions" value="1015"/>
</dbReference>
<evidence type="ECO:0000256" key="5">
    <source>
        <dbReference type="ARBA" id="ARBA00023030"/>
    </source>
</evidence>
<evidence type="ECO:0000313" key="12">
    <source>
        <dbReference type="Ensembl" id="ENSMMDP00005038635.1"/>
    </source>
</evidence>
<feature type="disulfide bond" evidence="9">
    <location>
        <begin position="40"/>
        <end position="49"/>
    </location>
</feature>
<dbReference type="PROSITE" id="PS00022">
    <property type="entry name" value="EGF_1"/>
    <property type="match status" value="1"/>
</dbReference>
<feature type="disulfide bond" evidence="9">
    <location>
        <begin position="21"/>
        <end position="38"/>
    </location>
</feature>
<keyword evidence="7 9" id="KW-1015">Disulfide bond</keyword>
<proteinExistence type="predicted"/>
<evidence type="ECO:0000256" key="9">
    <source>
        <dbReference type="PROSITE-ProRule" id="PRU00076"/>
    </source>
</evidence>
<dbReference type="PANTHER" id="PTHR10740:SF10">
    <property type="entry name" value="EPIGEN"/>
    <property type="match status" value="1"/>
</dbReference>
<dbReference type="GO" id="GO:0005154">
    <property type="term" value="F:epidermal growth factor receptor binding"/>
    <property type="evidence" value="ECO:0007669"/>
    <property type="project" value="TreeGrafter"/>
</dbReference>
<evidence type="ECO:0000256" key="7">
    <source>
        <dbReference type="ARBA" id="ARBA00023157"/>
    </source>
</evidence>
<keyword evidence="4 10" id="KW-1133">Transmembrane helix</keyword>
<evidence type="ECO:0000256" key="6">
    <source>
        <dbReference type="ARBA" id="ARBA00023136"/>
    </source>
</evidence>
<dbReference type="GO" id="GO:0005615">
    <property type="term" value="C:extracellular space"/>
    <property type="evidence" value="ECO:0007669"/>
    <property type="project" value="TreeGrafter"/>
</dbReference>
<dbReference type="GO" id="GO:0007173">
    <property type="term" value="P:epidermal growth factor receptor signaling pathway"/>
    <property type="evidence" value="ECO:0007669"/>
    <property type="project" value="TreeGrafter"/>
</dbReference>
<dbReference type="InParanoid" id="A0A667Z6D9"/>
<keyword evidence="13" id="KW-1185">Reference proteome</keyword>
<keyword evidence="3 10" id="KW-0812">Transmembrane</keyword>
<comment type="caution">
    <text evidence="9">Lacks conserved residue(s) required for the propagation of feature annotation.</text>
</comment>
<dbReference type="Pfam" id="PF00008">
    <property type="entry name" value="EGF"/>
    <property type="match status" value="1"/>
</dbReference>
<accession>A0A667Z6D9</accession>
<keyword evidence="6 10" id="KW-0472">Membrane</keyword>
<dbReference type="Ensembl" id="ENSMMDT00005039439.1">
    <property type="protein sequence ID" value="ENSMMDP00005038635.1"/>
    <property type="gene ID" value="ENSMMDG00005017940.1"/>
</dbReference>
<evidence type="ECO:0000256" key="10">
    <source>
        <dbReference type="SAM" id="Phobius"/>
    </source>
</evidence>